<dbReference type="GeneID" id="77288633"/>
<keyword evidence="5" id="KW-1185">Reference proteome</keyword>
<evidence type="ECO:0000259" key="3">
    <source>
        <dbReference type="Pfam" id="PF18152"/>
    </source>
</evidence>
<dbReference type="Gene3D" id="3.20.20.70">
    <property type="entry name" value="Aldolase class I"/>
    <property type="match status" value="1"/>
</dbReference>
<sequence length="353" mass="38176">MIIVMKVGTPEAEIARLSEDLTTTWGLSPEKIVGKHKVVIGLVGETVDLDPLQLREMSPFIEDVMRVEKPYKRVSRAYRQGEASEVTVPTPAGNVTFSEHHPLVVVAGPCSVENEEMIVETAKRVKAAGAKFLRGGAFKPRTSPYAFQGHGESALGLLAAARDATGLGIITELMDAEDLEKLGEVADIIQIGARNMQNFSLLKKVGAQNKPVLLKRGMAATIEEWLMAAEYILAGGNPNVILCERGIRTFDRQYARNTLDLSVLPVLRSLTHLPIMIDPSHGVGVAEYVPSMAMAAIAAGTDSLMIEVHPNPAKALSDGPQSLTPERFDRLMQELSVIGKAVGRWPKELAVVG</sequence>
<dbReference type="AlphaFoldDB" id="A0A073CHG2"/>
<dbReference type="Proteomes" id="UP000027395">
    <property type="component" value="Chromosome"/>
</dbReference>
<dbReference type="NCBIfam" id="NF006421">
    <property type="entry name" value="PRK08673.1"/>
    <property type="match status" value="1"/>
</dbReference>
<dbReference type="Pfam" id="PF00793">
    <property type="entry name" value="DAHP_synth_1"/>
    <property type="match status" value="1"/>
</dbReference>
<proteinExistence type="predicted"/>
<dbReference type="HOGENOM" id="CLU_062599_0_0_3"/>
<dbReference type="EC" id="2.5.1.54" evidence="4"/>
<dbReference type="NCBIfam" id="NF009239">
    <property type="entry name" value="PRK12595.1"/>
    <property type="match status" value="1"/>
</dbReference>
<dbReference type="STRING" id="388467.A19Y_2892"/>
<dbReference type="RefSeq" id="WP_042154958.1">
    <property type="nucleotide sequence ID" value="NZ_CM002803.1"/>
</dbReference>
<dbReference type="EMBL" id="CM002803">
    <property type="protein sequence ID" value="KEI67749.1"/>
    <property type="molecule type" value="Genomic_DNA"/>
</dbReference>
<dbReference type="Gene3D" id="3.30.70.1140">
    <property type="entry name" value="Phospho-2-dehydro-3-deoxyheptonate aldolase, domain 1"/>
    <property type="match status" value="1"/>
</dbReference>
<protein>
    <submittedName>
        <fullName evidence="4">Phospho-2-dehydro-3-deoxyheptonate aldolase</fullName>
        <ecNumber evidence="4">2.5.1.54</ecNumber>
    </submittedName>
</protein>
<feature type="domain" description="DAHP synthetase I/KDSA" evidence="2">
    <location>
        <begin position="95"/>
        <end position="338"/>
    </location>
</feature>
<dbReference type="GO" id="GO:0003849">
    <property type="term" value="F:3-deoxy-7-phosphoheptulonate synthase activity"/>
    <property type="evidence" value="ECO:0007669"/>
    <property type="project" value="UniProtKB-EC"/>
</dbReference>
<dbReference type="NCBIfam" id="TIGR01361">
    <property type="entry name" value="DAHP_synth_Bsub"/>
    <property type="match status" value="1"/>
</dbReference>
<dbReference type="PANTHER" id="PTHR43018">
    <property type="entry name" value="PHOSPHO-2-DEHYDRO-3-DEOXYHEPTONATE ALDOLASE"/>
    <property type="match status" value="1"/>
</dbReference>
<dbReference type="Pfam" id="PF18152">
    <property type="entry name" value="DAHP_snth_FXD"/>
    <property type="match status" value="1"/>
</dbReference>
<dbReference type="GO" id="GO:0009073">
    <property type="term" value="P:aromatic amino acid family biosynthetic process"/>
    <property type="evidence" value="ECO:0007669"/>
    <property type="project" value="InterPro"/>
</dbReference>
<dbReference type="PANTHER" id="PTHR43018:SF3">
    <property type="entry name" value="CARBOXYSOME FORMATION PROTEIN"/>
    <property type="match status" value="1"/>
</dbReference>
<dbReference type="SUPFAM" id="SSF51569">
    <property type="entry name" value="Aldolase"/>
    <property type="match status" value="1"/>
</dbReference>
<dbReference type="InterPro" id="IPR013785">
    <property type="entry name" value="Aldolase_TIM"/>
</dbReference>
<keyword evidence="1 4" id="KW-0808">Transferase</keyword>
<evidence type="ECO:0000259" key="2">
    <source>
        <dbReference type="Pfam" id="PF00793"/>
    </source>
</evidence>
<reference evidence="4 5" key="1">
    <citation type="journal article" date="2014" name="Appl. Environ. Microbiol.">
        <title>Elucidation of insertion elements encoded on plasmids and in vitro construction of shuttle vectors from the toxic cyanobacterium Planktothrix.</title>
        <authorList>
            <person name="Christiansen G."/>
            <person name="Goesmann A."/>
            <person name="Kurmayer R."/>
        </authorList>
    </citation>
    <scope>NUCLEOTIDE SEQUENCE [LARGE SCALE GENOMIC DNA]</scope>
    <source>
        <strain evidence="4 5">NIVA-CYA 126/8</strain>
    </source>
</reference>
<dbReference type="InterPro" id="IPR006218">
    <property type="entry name" value="DAHP1/KDSA"/>
</dbReference>
<dbReference type="NCBIfam" id="NF009933">
    <property type="entry name" value="PRK13396.1"/>
    <property type="match status" value="1"/>
</dbReference>
<evidence type="ECO:0000256" key="1">
    <source>
        <dbReference type="ARBA" id="ARBA00022679"/>
    </source>
</evidence>
<dbReference type="InterPro" id="IPR006268">
    <property type="entry name" value="DAHP_syn_2"/>
</dbReference>
<accession>A0A073CHG2</accession>
<organism evidence="4 5">
    <name type="scientific">Planktothrix agardhii (strain NIVA-CYA 126/8)</name>
    <dbReference type="NCBI Taxonomy" id="388467"/>
    <lineage>
        <taxon>Bacteria</taxon>
        <taxon>Bacillati</taxon>
        <taxon>Cyanobacteriota</taxon>
        <taxon>Cyanophyceae</taxon>
        <taxon>Oscillatoriophycideae</taxon>
        <taxon>Oscillatoriales</taxon>
        <taxon>Microcoleaceae</taxon>
        <taxon>Planktothrix</taxon>
    </lineage>
</organism>
<evidence type="ECO:0000313" key="4">
    <source>
        <dbReference type="EMBL" id="KEI67749.1"/>
    </source>
</evidence>
<evidence type="ECO:0000313" key="5">
    <source>
        <dbReference type="Proteomes" id="UP000027395"/>
    </source>
</evidence>
<dbReference type="GO" id="GO:0016832">
    <property type="term" value="F:aldehyde-lyase activity"/>
    <property type="evidence" value="ECO:0007669"/>
    <property type="project" value="InterPro"/>
</dbReference>
<dbReference type="InterPro" id="IPR052899">
    <property type="entry name" value="Class-I_DAHP_synthase"/>
</dbReference>
<dbReference type="PATRIC" id="fig|388467.6.peg.2838"/>
<gene>
    <name evidence="4" type="ORF">A19Y_2892</name>
</gene>
<feature type="domain" description="DAHP synthase ferredoxin-like" evidence="3">
    <location>
        <begin position="1"/>
        <end position="69"/>
    </location>
</feature>
<dbReference type="InterPro" id="IPR041071">
    <property type="entry name" value="DAHP_snth_FXD"/>
</dbReference>
<name>A0A073CHG2_PLAA1</name>
<dbReference type="eggNOG" id="COG2876">
    <property type="taxonomic scope" value="Bacteria"/>
</dbReference>